<dbReference type="Gene3D" id="3.40.50.2300">
    <property type="match status" value="1"/>
</dbReference>
<dbReference type="Pfam" id="PF00072">
    <property type="entry name" value="Response_reg"/>
    <property type="match status" value="1"/>
</dbReference>
<dbReference type="InterPro" id="IPR001789">
    <property type="entry name" value="Sig_transdc_resp-reg_receiver"/>
</dbReference>
<gene>
    <name evidence="10" type="ORF">HK107_10085</name>
</gene>
<dbReference type="InterPro" id="IPR036890">
    <property type="entry name" value="HATPase_C_sf"/>
</dbReference>
<dbReference type="SMART" id="SM00387">
    <property type="entry name" value="HATPase_c"/>
    <property type="match status" value="1"/>
</dbReference>
<evidence type="ECO:0000256" key="5">
    <source>
        <dbReference type="ARBA" id="ARBA00022777"/>
    </source>
</evidence>
<comment type="catalytic activity">
    <reaction evidence="1">
        <text>ATP + protein L-histidine = ADP + protein N-phospho-L-histidine.</text>
        <dbReference type="EC" id="2.7.13.3"/>
    </reaction>
</comment>
<dbReference type="InterPro" id="IPR003594">
    <property type="entry name" value="HATPase_dom"/>
</dbReference>
<dbReference type="RefSeq" id="WP_173199350.1">
    <property type="nucleotide sequence ID" value="NZ_JABFCX010000003.1"/>
</dbReference>
<proteinExistence type="predicted"/>
<dbReference type="PANTHER" id="PTHR43047">
    <property type="entry name" value="TWO-COMPONENT HISTIDINE PROTEIN KINASE"/>
    <property type="match status" value="1"/>
</dbReference>
<evidence type="ECO:0000256" key="2">
    <source>
        <dbReference type="ARBA" id="ARBA00012438"/>
    </source>
</evidence>
<dbReference type="CDD" id="cd17546">
    <property type="entry name" value="REC_hyHK_CKI1_RcsC-like"/>
    <property type="match status" value="1"/>
</dbReference>
<evidence type="ECO:0000256" key="6">
    <source>
        <dbReference type="PROSITE-ProRule" id="PRU00169"/>
    </source>
</evidence>
<evidence type="ECO:0000259" key="9">
    <source>
        <dbReference type="PROSITE" id="PS50110"/>
    </source>
</evidence>
<name>A0A7Y3RMD0_9PROT</name>
<dbReference type="SUPFAM" id="SSF52172">
    <property type="entry name" value="CheY-like"/>
    <property type="match status" value="1"/>
</dbReference>
<dbReference type="EMBL" id="JABFCX010000003">
    <property type="protein sequence ID" value="NNU16669.1"/>
    <property type="molecule type" value="Genomic_DNA"/>
</dbReference>
<comment type="caution">
    <text evidence="10">The sequence shown here is derived from an EMBL/GenBank/DDBJ whole genome shotgun (WGS) entry which is preliminary data.</text>
</comment>
<dbReference type="SMART" id="SM00448">
    <property type="entry name" value="REC"/>
    <property type="match status" value="1"/>
</dbReference>
<feature type="domain" description="Histidine kinase" evidence="8">
    <location>
        <begin position="235"/>
        <end position="451"/>
    </location>
</feature>
<dbReference type="InterPro" id="IPR011006">
    <property type="entry name" value="CheY-like_superfamily"/>
</dbReference>
<dbReference type="PRINTS" id="PR00344">
    <property type="entry name" value="BCTRLSENSOR"/>
</dbReference>
<dbReference type="Gene3D" id="1.10.287.130">
    <property type="match status" value="1"/>
</dbReference>
<organism evidence="10 11">
    <name type="scientific">Parvularcula mediterranea</name>
    <dbReference type="NCBI Taxonomy" id="2732508"/>
    <lineage>
        <taxon>Bacteria</taxon>
        <taxon>Pseudomonadati</taxon>
        <taxon>Pseudomonadota</taxon>
        <taxon>Alphaproteobacteria</taxon>
        <taxon>Parvularculales</taxon>
        <taxon>Parvularculaceae</taxon>
        <taxon>Parvularcula</taxon>
    </lineage>
</organism>
<dbReference type="AlphaFoldDB" id="A0A7Y3RMD0"/>
<dbReference type="InterPro" id="IPR005467">
    <property type="entry name" value="His_kinase_dom"/>
</dbReference>
<keyword evidence="3 6" id="KW-0597">Phosphoprotein</keyword>
<dbReference type="CDD" id="cd00082">
    <property type="entry name" value="HisKA"/>
    <property type="match status" value="1"/>
</dbReference>
<dbReference type="SMART" id="SM00388">
    <property type="entry name" value="HisKA"/>
    <property type="match status" value="1"/>
</dbReference>
<dbReference type="PROSITE" id="PS50109">
    <property type="entry name" value="HIS_KIN"/>
    <property type="match status" value="1"/>
</dbReference>
<evidence type="ECO:0000256" key="4">
    <source>
        <dbReference type="ARBA" id="ARBA00022679"/>
    </source>
</evidence>
<dbReference type="Proteomes" id="UP000536835">
    <property type="component" value="Unassembled WGS sequence"/>
</dbReference>
<evidence type="ECO:0000256" key="3">
    <source>
        <dbReference type="ARBA" id="ARBA00022553"/>
    </source>
</evidence>
<dbReference type="PANTHER" id="PTHR43047:SF72">
    <property type="entry name" value="OSMOSENSING HISTIDINE PROTEIN KINASE SLN1"/>
    <property type="match status" value="1"/>
</dbReference>
<dbReference type="EC" id="2.7.13.3" evidence="2"/>
<dbReference type="GO" id="GO:0009927">
    <property type="term" value="F:histidine phosphotransfer kinase activity"/>
    <property type="evidence" value="ECO:0007669"/>
    <property type="project" value="TreeGrafter"/>
</dbReference>
<dbReference type="InterPro" id="IPR003661">
    <property type="entry name" value="HisK_dim/P_dom"/>
</dbReference>
<evidence type="ECO:0000256" key="1">
    <source>
        <dbReference type="ARBA" id="ARBA00000085"/>
    </source>
</evidence>
<evidence type="ECO:0000256" key="7">
    <source>
        <dbReference type="SAM" id="Coils"/>
    </source>
</evidence>
<dbReference type="GO" id="GO:0005886">
    <property type="term" value="C:plasma membrane"/>
    <property type="evidence" value="ECO:0007669"/>
    <property type="project" value="TreeGrafter"/>
</dbReference>
<evidence type="ECO:0000313" key="10">
    <source>
        <dbReference type="EMBL" id="NNU16669.1"/>
    </source>
</evidence>
<keyword evidence="11" id="KW-1185">Reference proteome</keyword>
<dbReference type="PROSITE" id="PS50110">
    <property type="entry name" value="RESPONSE_REGULATORY"/>
    <property type="match status" value="1"/>
</dbReference>
<keyword evidence="5" id="KW-0418">Kinase</keyword>
<sequence length="596" mass="64063">MALVILAALWSVSAATLYWTVSSERQRAEVIAMAAEQATLSQRIAFLTSQLDPEAATCNSPAICDDLLQAAERLDANHALLSGQSDQPMGLGRFIRSLAPLYDAGSQTFRDEVQDFADAACRLARDALAPGTDRSALIYRIRNGGNTTMMQGHGLLVEVLEADAKRAIELARNVTVLSWLLTIAMVIGVSARIFRPMAEKLGAAMNQMEAARAEAEVAALEAAKANKARGEFLKTASHELKTPLNAIMGLAEVIREDRGAADRLLKEMAHASDHLLVMLNTILDTHRLDEGRLDLHPTPTPLAECLRDASEIGHDLAVRKSLGFTAAIDVPDDFIAEVDAGRLAQICLNLLDNAVRYTSKGDVSFAASLKEGPLGHRLTLTVEDTGIGISKQRLTKLFTRFESAPSAPGSSGFGLGLALVKTLVTRHGGDISVASKLGEGTRITLELNMPRAVLAPNAGTLDGDVSVLIVDDNQPNRLVAEAMMAMLGTSSDLTEDGQQAVACAMKKRYDLILMDIAMPVMDGVEATEAIRREDGPNKATPIVAVTAHVAPEDVGDYLNKGFQAVIHKPIRKALMADVYDRYVRKTGEEEKEEAKA</sequence>
<reference evidence="10 11" key="1">
    <citation type="submission" date="2020-05" db="EMBL/GenBank/DDBJ databases">
        <title>Parvularcula mediterraneae sp. nov., isolated from polypropylene straw from shallow seawater of the seashore of Laganas in Zakynthos island, Greece.</title>
        <authorList>
            <person name="Szabo I."/>
            <person name="Al-Omari J."/>
            <person name="Rado J."/>
            <person name="Szerdahelyi G.S."/>
        </authorList>
    </citation>
    <scope>NUCLEOTIDE SEQUENCE [LARGE SCALE GENOMIC DNA]</scope>
    <source>
        <strain evidence="10 11">ZS-1/3</strain>
    </source>
</reference>
<feature type="domain" description="Response regulatory" evidence="9">
    <location>
        <begin position="466"/>
        <end position="583"/>
    </location>
</feature>
<dbReference type="SUPFAM" id="SSF55874">
    <property type="entry name" value="ATPase domain of HSP90 chaperone/DNA topoisomerase II/histidine kinase"/>
    <property type="match status" value="1"/>
</dbReference>
<feature type="modified residue" description="4-aspartylphosphate" evidence="6">
    <location>
        <position position="515"/>
    </location>
</feature>
<dbReference type="Pfam" id="PF02518">
    <property type="entry name" value="HATPase_c"/>
    <property type="match status" value="1"/>
</dbReference>
<keyword evidence="7" id="KW-0175">Coiled coil</keyword>
<feature type="coiled-coil region" evidence="7">
    <location>
        <begin position="198"/>
        <end position="228"/>
    </location>
</feature>
<dbReference type="InterPro" id="IPR004358">
    <property type="entry name" value="Sig_transdc_His_kin-like_C"/>
</dbReference>
<dbReference type="Pfam" id="PF00512">
    <property type="entry name" value="HisKA"/>
    <property type="match status" value="1"/>
</dbReference>
<dbReference type="GO" id="GO:0000155">
    <property type="term" value="F:phosphorelay sensor kinase activity"/>
    <property type="evidence" value="ECO:0007669"/>
    <property type="project" value="InterPro"/>
</dbReference>
<dbReference type="Gene3D" id="3.30.565.10">
    <property type="entry name" value="Histidine kinase-like ATPase, C-terminal domain"/>
    <property type="match status" value="1"/>
</dbReference>
<dbReference type="InterPro" id="IPR036097">
    <property type="entry name" value="HisK_dim/P_sf"/>
</dbReference>
<dbReference type="SUPFAM" id="SSF47384">
    <property type="entry name" value="Homodimeric domain of signal transducing histidine kinase"/>
    <property type="match status" value="1"/>
</dbReference>
<evidence type="ECO:0000313" key="11">
    <source>
        <dbReference type="Proteomes" id="UP000536835"/>
    </source>
</evidence>
<accession>A0A7Y3RMD0</accession>
<protein>
    <recommendedName>
        <fullName evidence="2">histidine kinase</fullName>
        <ecNumber evidence="2">2.7.13.3</ecNumber>
    </recommendedName>
</protein>
<keyword evidence="4" id="KW-0808">Transferase</keyword>
<evidence type="ECO:0000259" key="8">
    <source>
        <dbReference type="PROSITE" id="PS50109"/>
    </source>
</evidence>